<accession>A0A6J3LMT4</accession>
<feature type="domain" description="G-protein coupled receptors family 1 profile" evidence="10">
    <location>
        <begin position="74"/>
        <end position="331"/>
    </location>
</feature>
<dbReference type="KEGG" id="bvk:117243383"/>
<keyword evidence="6 9" id="KW-0472">Membrane</keyword>
<evidence type="ECO:0000256" key="4">
    <source>
        <dbReference type="ARBA" id="ARBA00022989"/>
    </source>
</evidence>
<dbReference type="InterPro" id="IPR017452">
    <property type="entry name" value="GPCR_Rhodpsn_7TM"/>
</dbReference>
<keyword evidence="8" id="KW-0807">Transducer</keyword>
<evidence type="ECO:0000256" key="7">
    <source>
        <dbReference type="ARBA" id="ARBA00023170"/>
    </source>
</evidence>
<keyword evidence="7 12" id="KW-0675">Receptor</keyword>
<comment type="subcellular location">
    <subcellularLocation>
        <location evidence="1">Membrane</location>
        <topology evidence="1">Multi-pass membrane protein</topology>
    </subcellularLocation>
</comment>
<dbReference type="GeneID" id="117243383"/>
<dbReference type="SUPFAM" id="SSF81321">
    <property type="entry name" value="Family A G protein-coupled receptor-like"/>
    <property type="match status" value="1"/>
</dbReference>
<keyword evidence="4 9" id="KW-1133">Transmembrane helix</keyword>
<feature type="transmembrane region" description="Helical" evidence="9">
    <location>
        <begin position="267"/>
        <end position="291"/>
    </location>
</feature>
<feature type="transmembrane region" description="Helical" evidence="9">
    <location>
        <begin position="61"/>
        <end position="83"/>
    </location>
</feature>
<feature type="transmembrane region" description="Helical" evidence="9">
    <location>
        <begin position="135"/>
        <end position="153"/>
    </location>
</feature>
<name>A0A6J3LMT4_9HYME</name>
<keyword evidence="5" id="KW-0297">G-protein coupled receptor</keyword>
<protein>
    <submittedName>
        <fullName evidence="12">Neuropeptide Y receptor type 1</fullName>
    </submittedName>
</protein>
<evidence type="ECO:0000256" key="3">
    <source>
        <dbReference type="ARBA" id="ARBA00022692"/>
    </source>
</evidence>
<keyword evidence="11" id="KW-1185">Reference proteome</keyword>
<evidence type="ECO:0000256" key="1">
    <source>
        <dbReference type="ARBA" id="ARBA00004141"/>
    </source>
</evidence>
<dbReference type="RefSeq" id="XP_033366712.1">
    <property type="nucleotide sequence ID" value="XM_033510821.1"/>
</dbReference>
<evidence type="ECO:0000256" key="2">
    <source>
        <dbReference type="ARBA" id="ARBA00010663"/>
    </source>
</evidence>
<dbReference type="GO" id="GO:0004930">
    <property type="term" value="F:G protein-coupled receptor activity"/>
    <property type="evidence" value="ECO:0007669"/>
    <property type="project" value="UniProtKB-KW"/>
</dbReference>
<feature type="transmembrane region" description="Helical" evidence="9">
    <location>
        <begin position="95"/>
        <end position="115"/>
    </location>
</feature>
<feature type="transmembrane region" description="Helical" evidence="9">
    <location>
        <begin position="311"/>
        <end position="331"/>
    </location>
</feature>
<dbReference type="PROSITE" id="PS50262">
    <property type="entry name" value="G_PROTEIN_RECEP_F1_2"/>
    <property type="match status" value="1"/>
</dbReference>
<organism evidence="11 12">
    <name type="scientific">Bombus vosnesenskii</name>
    <dbReference type="NCBI Taxonomy" id="207650"/>
    <lineage>
        <taxon>Eukaryota</taxon>
        <taxon>Metazoa</taxon>
        <taxon>Ecdysozoa</taxon>
        <taxon>Arthropoda</taxon>
        <taxon>Hexapoda</taxon>
        <taxon>Insecta</taxon>
        <taxon>Pterygota</taxon>
        <taxon>Neoptera</taxon>
        <taxon>Endopterygota</taxon>
        <taxon>Hymenoptera</taxon>
        <taxon>Apocrita</taxon>
        <taxon>Aculeata</taxon>
        <taxon>Apoidea</taxon>
        <taxon>Anthophila</taxon>
        <taxon>Apidae</taxon>
        <taxon>Bombus</taxon>
        <taxon>Pyrobombus</taxon>
    </lineage>
</organism>
<evidence type="ECO:0000313" key="12">
    <source>
        <dbReference type="RefSeq" id="XP_033366712.1"/>
    </source>
</evidence>
<dbReference type="Pfam" id="PF00001">
    <property type="entry name" value="7tm_1"/>
    <property type="match status" value="1"/>
</dbReference>
<dbReference type="PANTHER" id="PTHR24235:SF12">
    <property type="entry name" value="G-PROTEIN COUPLED RECEPTORS FAMILY 1 PROFILE DOMAIN-CONTAINING PROTEIN"/>
    <property type="match status" value="1"/>
</dbReference>
<dbReference type="AlphaFoldDB" id="A0A6J3LMT4"/>
<dbReference type="Proteomes" id="UP000504631">
    <property type="component" value="Unplaced"/>
</dbReference>
<feature type="transmembrane region" description="Helical" evidence="9">
    <location>
        <begin position="174"/>
        <end position="197"/>
    </location>
</feature>
<dbReference type="GO" id="GO:0016020">
    <property type="term" value="C:membrane"/>
    <property type="evidence" value="ECO:0007669"/>
    <property type="project" value="UniProtKB-SubCell"/>
</dbReference>
<reference evidence="12" key="1">
    <citation type="submission" date="2025-08" db="UniProtKB">
        <authorList>
            <consortium name="RefSeq"/>
        </authorList>
    </citation>
    <scope>IDENTIFICATION</scope>
    <source>
        <tissue evidence="12">Muscle</tissue>
    </source>
</reference>
<evidence type="ECO:0000259" key="10">
    <source>
        <dbReference type="PROSITE" id="PS50262"/>
    </source>
</evidence>
<evidence type="ECO:0000256" key="6">
    <source>
        <dbReference type="ARBA" id="ARBA00023136"/>
    </source>
</evidence>
<gene>
    <name evidence="12" type="primary">LOC117243383</name>
</gene>
<evidence type="ECO:0000256" key="8">
    <source>
        <dbReference type="ARBA" id="ARBA00023224"/>
    </source>
</evidence>
<evidence type="ECO:0000256" key="5">
    <source>
        <dbReference type="ARBA" id="ARBA00023040"/>
    </source>
</evidence>
<keyword evidence="3 9" id="KW-0812">Transmembrane</keyword>
<dbReference type="PANTHER" id="PTHR24235">
    <property type="entry name" value="NEUROPEPTIDE Y RECEPTOR"/>
    <property type="match status" value="1"/>
</dbReference>
<dbReference type="InterPro" id="IPR000276">
    <property type="entry name" value="GPCR_Rhodpsn"/>
</dbReference>
<proteinExistence type="inferred from homology"/>
<comment type="similarity">
    <text evidence="2">Belongs to the G-protein coupled receptor 1 family.</text>
</comment>
<dbReference type="PRINTS" id="PR00237">
    <property type="entry name" value="GPCRRHODOPSN"/>
</dbReference>
<evidence type="ECO:0000313" key="11">
    <source>
        <dbReference type="Proteomes" id="UP000504631"/>
    </source>
</evidence>
<sequence length="401" mass="46222">MDFLHLLNKTCILDIQWNYHMKNIYEFITTKSEWENVDTSKHTFPSEIWEIRPTLELIGKIISVLPIIIIGSLANGGLIYVVLKERSLRTTTNLLIVNMCIADFGTCLICPWMFLCIDLFQNYILGDIGCRTDGALVHALTLVAVFNLSAISYDRVSAIVLNCSGKLSRRMMHILLFSTWICGISVAIPLIYFRHYYERQWKNYLETYCTEDTVLVYPYWHIFASLSVWAPLAIMAICYSAILIKLDRYESQALRSKYSIVVKYKRRVARVLALIVLAFIVCRVPFTVLIIQRAQLLEETPKTGQAESMYPLWYISRYLILLNAAINPLLYGCSSSSLRKELALCPATSWLIYKKKERKSKSCNVSQLRAQNFHDLRPRSPCIRTNYNDRDTIPNISSTTT</sequence>
<feature type="transmembrane region" description="Helical" evidence="9">
    <location>
        <begin position="217"/>
        <end position="246"/>
    </location>
</feature>
<dbReference type="Gene3D" id="1.20.1070.10">
    <property type="entry name" value="Rhodopsin 7-helix transmembrane proteins"/>
    <property type="match status" value="1"/>
</dbReference>
<evidence type="ECO:0000256" key="9">
    <source>
        <dbReference type="SAM" id="Phobius"/>
    </source>
</evidence>